<evidence type="ECO:0000313" key="2">
    <source>
        <dbReference type="EMBL" id="QFR48889.1"/>
    </source>
</evidence>
<organism evidence="2 3">
    <name type="scientific">Sulfurimonas lithotrophica</name>
    <dbReference type="NCBI Taxonomy" id="2590022"/>
    <lineage>
        <taxon>Bacteria</taxon>
        <taxon>Pseudomonadati</taxon>
        <taxon>Campylobacterota</taxon>
        <taxon>Epsilonproteobacteria</taxon>
        <taxon>Campylobacterales</taxon>
        <taxon>Sulfurimonadaceae</taxon>
        <taxon>Sulfurimonas</taxon>
    </lineage>
</organism>
<evidence type="ECO:0000313" key="3">
    <source>
        <dbReference type="Proteomes" id="UP000326944"/>
    </source>
</evidence>
<dbReference type="AlphaFoldDB" id="A0A5P8NZL7"/>
<name>A0A5P8NZL7_9BACT</name>
<feature type="domain" description="DUF7033" evidence="1">
    <location>
        <begin position="110"/>
        <end position="196"/>
    </location>
</feature>
<reference evidence="2 3" key="1">
    <citation type="submission" date="2019-09" db="EMBL/GenBank/DDBJ databases">
        <title>Sulfurimonas gotlandica sp. nov., a chemoautotrophic and psychrotolerant epsilonproteobacterium isolated from a pelagic redoxcline, and an emended description of the genus Sulfurimonas.</title>
        <authorList>
            <person name="Wang S."/>
            <person name="Jiang L."/>
            <person name="Shao S."/>
        </authorList>
    </citation>
    <scope>NUCLEOTIDE SEQUENCE [LARGE SCALE GENOMIC DNA]</scope>
    <source>
        <strain evidence="2 3">GYSZ_1</strain>
    </source>
</reference>
<dbReference type="KEGG" id="sulg:FJR48_03795"/>
<dbReference type="InterPro" id="IPR054297">
    <property type="entry name" value="DUF7033"/>
</dbReference>
<dbReference type="Pfam" id="PF23019">
    <property type="entry name" value="DUF7033"/>
    <property type="match status" value="1"/>
</dbReference>
<dbReference type="EMBL" id="CP043617">
    <property type="protein sequence ID" value="QFR48889.1"/>
    <property type="molecule type" value="Genomic_DNA"/>
</dbReference>
<evidence type="ECO:0000259" key="1">
    <source>
        <dbReference type="Pfam" id="PF23019"/>
    </source>
</evidence>
<sequence>MIKITIPDDNFAERKYILDIIFNEFLGLSYDLKIDKLCKFWEIEIENGFKLIFEDHFFKKYPKNLEYLKFENIQQKPSFVNNKFINKDNIPVIYGNDKLEVTNKEIISGIDIFASSFFMLSRWEEYVNKTRDEHNRFSAYDSLAYKNDFLERAIVDEYVDMLKNMLLELGLTSEIITSKNELFLTHDVDEIYKWQNWKHVLKVFLGDILKRKNIFLSLERIAEYYLVKRGKIKDPFYTFDWLMDQSEIKGLKSRFYFMSGGNSKFDNRYSINEQKSLGLIENIKKRDHIIGIHPSYNAYNNLEQLKKEIDLLHKATNKQVEEGREHYLRFEVPTTWQIWEDAGLKLDSTCGYADHIGFRCGTGKEFSVFNIITREKLSLKERPLIVMDGSLFSYQKINYADAYEKIKEMSSASSYTVLWHNSYTEHFKFYKKHLSEI</sequence>
<dbReference type="Gene3D" id="3.20.20.370">
    <property type="entry name" value="Glycoside hydrolase/deacetylase"/>
    <property type="match status" value="1"/>
</dbReference>
<dbReference type="OrthoDB" id="5573484at2"/>
<dbReference type="Proteomes" id="UP000326944">
    <property type="component" value="Chromosome"/>
</dbReference>
<gene>
    <name evidence="2" type="ORF">FJR48_03795</name>
</gene>
<dbReference type="CDD" id="cd10931">
    <property type="entry name" value="CE4_u7"/>
    <property type="match status" value="1"/>
</dbReference>
<keyword evidence="3" id="KW-1185">Reference proteome</keyword>
<dbReference type="RefSeq" id="WP_152306832.1">
    <property type="nucleotide sequence ID" value="NZ_CP043617.1"/>
</dbReference>
<accession>A0A5P8NZL7</accession>
<proteinExistence type="predicted"/>
<protein>
    <recommendedName>
        <fullName evidence="1">DUF7033 domain-containing protein</fullName>
    </recommendedName>
</protein>